<gene>
    <name evidence="1" type="ORF">FAD_0510</name>
    <name evidence="2" type="ORF">HLB00_00505</name>
</gene>
<dbReference type="EMBL" id="JABGBP010000014">
    <property type="protein sequence ID" value="NOL59320.1"/>
    <property type="molecule type" value="Genomic_DNA"/>
</dbReference>
<dbReference type="KEGG" id="fai:FAD_0510"/>
<dbReference type="STRING" id="74969.FAD_0510"/>
<sequence>MLFAPDKNNSKNSPIFKKSIIGTMKHNSSNFLVFIAGIRGHIMPLHFYRGMARSIKNISGDSPISYTDSCINWLQALAVYKYSSLIYWKKHKNAREARIFTGIFSKERKRYRILSDFLFISIVNAFPLAASLAFEYYNEFSPDKKFEIEIQQYIGKSGIDNDSCKRFFLEIINSAEPSSKWHRHVLSLSSELYGENNAYKDVFTAYIVYILYKLNNFNISSTLKCTYKKSPVEVAMELYKNREAIDSYLSLIQLHGDQ</sequence>
<evidence type="ECO:0000313" key="3">
    <source>
        <dbReference type="Proteomes" id="UP000192050"/>
    </source>
</evidence>
<dbReference type="Proteomes" id="UP000546917">
    <property type="component" value="Unassembled WGS sequence"/>
</dbReference>
<organism evidence="1 3">
    <name type="scientific">Ferroplasma acidiphilum</name>
    <dbReference type="NCBI Taxonomy" id="74969"/>
    <lineage>
        <taxon>Archaea</taxon>
        <taxon>Methanobacteriati</taxon>
        <taxon>Thermoplasmatota</taxon>
        <taxon>Thermoplasmata</taxon>
        <taxon>Thermoplasmatales</taxon>
        <taxon>Ferroplasmaceae</taxon>
        <taxon>Ferroplasma</taxon>
    </lineage>
</organism>
<dbReference type="GeneID" id="16025714"/>
<proteinExistence type="predicted"/>
<protein>
    <submittedName>
        <fullName evidence="1">Uncharacterized protein</fullName>
    </submittedName>
</protein>
<evidence type="ECO:0000313" key="2">
    <source>
        <dbReference type="EMBL" id="NOL59320.1"/>
    </source>
</evidence>
<name>A0A1V0N2U2_9ARCH</name>
<reference evidence="1 3" key="1">
    <citation type="submission" date="2011-10" db="EMBL/GenBank/DDBJ databases">
        <title>Metabolic and evolutionary patterns in the extreme acidophile Ferroplasma acidiphilum.</title>
        <authorList>
            <person name="Golyshina O.V."/>
            <person name="Kozyavkin S.A."/>
            <person name="Tatusov R.L."/>
            <person name="Slesarev A.I."/>
            <person name="Golyshin P.N."/>
        </authorList>
    </citation>
    <scope>NUCLEOTIDE SEQUENCE [LARGE SCALE GENOMIC DNA]</scope>
    <source>
        <strain evidence="1">Berkeley</strain>
        <strain evidence="3">Y</strain>
    </source>
</reference>
<dbReference type="Proteomes" id="UP000192050">
    <property type="component" value="Chromosome"/>
</dbReference>
<dbReference type="AlphaFoldDB" id="A0A1V0N2U2"/>
<dbReference type="EMBL" id="CP015363">
    <property type="protein sequence ID" value="ARD84424.1"/>
    <property type="molecule type" value="Genomic_DNA"/>
</dbReference>
<keyword evidence="3" id="KW-1185">Reference proteome</keyword>
<accession>A0A1V0N2U2</accession>
<evidence type="ECO:0000313" key="1">
    <source>
        <dbReference type="EMBL" id="ARD84424.1"/>
    </source>
</evidence>
<reference evidence="2 4" key="2">
    <citation type="submission" date="2020-05" db="EMBL/GenBank/DDBJ databases">
        <authorList>
            <person name="Zhang R."/>
        </authorList>
    </citation>
    <scope>NUCLEOTIDE SEQUENCE [LARGE SCALE GENOMIC DNA]</scope>
    <source>
        <strain evidence="2 4">DSM 28986</strain>
    </source>
</reference>
<dbReference type="RefSeq" id="WP_009887568.1">
    <property type="nucleotide sequence ID" value="NZ_CP015363.1"/>
</dbReference>
<evidence type="ECO:0000313" key="4">
    <source>
        <dbReference type="Proteomes" id="UP000546917"/>
    </source>
</evidence>